<dbReference type="Pfam" id="PF02146">
    <property type="entry name" value="SIR2"/>
    <property type="match status" value="2"/>
</dbReference>
<dbReference type="InterPro" id="IPR050134">
    <property type="entry name" value="NAD-dep_sirtuin_deacylases"/>
</dbReference>
<dbReference type="OrthoDB" id="424302at2759"/>
<accession>A0A1G4INB0</accession>
<evidence type="ECO:0000313" key="9">
    <source>
        <dbReference type="Proteomes" id="UP000191144"/>
    </source>
</evidence>
<keyword evidence="4" id="KW-0520">NAD</keyword>
<evidence type="ECO:0000256" key="4">
    <source>
        <dbReference type="ARBA" id="ARBA00023027"/>
    </source>
</evidence>
<feature type="binding site" evidence="5">
    <location>
        <position position="159"/>
    </location>
    <ligand>
        <name>Zn(2+)</name>
        <dbReference type="ChEBI" id="CHEBI:29105"/>
    </ligand>
</feature>
<name>A0A1G4INB0_9SACH</name>
<feature type="domain" description="Deacetylase sirtuin-type" evidence="7">
    <location>
        <begin position="1"/>
        <end position="350"/>
    </location>
</feature>
<dbReference type="PROSITE" id="PS50305">
    <property type="entry name" value="SIRTUIN"/>
    <property type="match status" value="1"/>
</dbReference>
<evidence type="ECO:0000259" key="7">
    <source>
        <dbReference type="PROSITE" id="PS50305"/>
    </source>
</evidence>
<feature type="compositionally biased region" description="Basic and acidic residues" evidence="6">
    <location>
        <begin position="204"/>
        <end position="228"/>
    </location>
</feature>
<evidence type="ECO:0000256" key="5">
    <source>
        <dbReference type="PROSITE-ProRule" id="PRU00236"/>
    </source>
</evidence>
<evidence type="ECO:0000313" key="8">
    <source>
        <dbReference type="EMBL" id="SCU77925.1"/>
    </source>
</evidence>
<evidence type="ECO:0000256" key="2">
    <source>
        <dbReference type="ARBA" id="ARBA00022491"/>
    </source>
</evidence>
<keyword evidence="3" id="KW-0808">Transferase</keyword>
<evidence type="ECO:0000256" key="1">
    <source>
        <dbReference type="ARBA" id="ARBA00006924"/>
    </source>
</evidence>
<reference evidence="9" key="1">
    <citation type="submission" date="2016-03" db="EMBL/GenBank/DDBJ databases">
        <authorList>
            <person name="Devillers Hugo."/>
        </authorList>
    </citation>
    <scope>NUCLEOTIDE SEQUENCE [LARGE SCALE GENOMIC DNA]</scope>
</reference>
<proteinExistence type="inferred from homology"/>
<dbReference type="InterPro" id="IPR003000">
    <property type="entry name" value="Sirtuin"/>
</dbReference>
<dbReference type="GO" id="GO:0017136">
    <property type="term" value="F:histone deacetylase activity, NAD-dependent"/>
    <property type="evidence" value="ECO:0007669"/>
    <property type="project" value="TreeGrafter"/>
</dbReference>
<dbReference type="InterPro" id="IPR029035">
    <property type="entry name" value="DHS-like_NAD/FAD-binding_dom"/>
</dbReference>
<feature type="binding site" evidence="5">
    <location>
        <position position="244"/>
    </location>
    <ligand>
        <name>Zn(2+)</name>
        <dbReference type="ChEBI" id="CHEBI:29105"/>
    </ligand>
</feature>
<evidence type="ECO:0000256" key="3">
    <source>
        <dbReference type="ARBA" id="ARBA00022679"/>
    </source>
</evidence>
<dbReference type="PANTHER" id="PTHR11085">
    <property type="entry name" value="NAD-DEPENDENT PROTEIN DEACYLASE SIRTUIN-5, MITOCHONDRIAL-RELATED"/>
    <property type="match status" value="1"/>
</dbReference>
<dbReference type="Proteomes" id="UP000191144">
    <property type="component" value="Chromosome A"/>
</dbReference>
<dbReference type="PANTHER" id="PTHR11085:SF10">
    <property type="entry name" value="NAD-DEPENDENT PROTEIN DEACYLASE SIRTUIN-5, MITOCHONDRIAL-RELATED"/>
    <property type="match status" value="1"/>
</dbReference>
<dbReference type="GO" id="GO:0070403">
    <property type="term" value="F:NAD+ binding"/>
    <property type="evidence" value="ECO:0007669"/>
    <property type="project" value="InterPro"/>
</dbReference>
<feature type="active site" description="Proton acceptor" evidence="5">
    <location>
        <position position="146"/>
    </location>
</feature>
<protein>
    <submittedName>
        <fullName evidence="8">LAME_0A02696g1_1</fullName>
    </submittedName>
</protein>
<dbReference type="AlphaFoldDB" id="A0A1G4INB0"/>
<keyword evidence="5" id="KW-0479">Metal-binding</keyword>
<sequence>MEVDEQQLLSFQRYLLHSKKVLCIVGAGMSASSGIPTYQWQRGSWHGYTSLDLATPEAFQNNPGLVWLFYSTRRLEALRARPNDAHFALAELCRRFSSGIVRESDSKNNSDIQLGLTNRKVLVVSQNVDGLHQRAGHPSESLVELHGSVFGLKCTQFFCNYSSRNDKDKFLTPALYQNTPSDTQTTTKKRRRDSVAEASAIKKPRLENKDHNGVHPETLMHSEPKSSDIETPFPTLDVSELPTCPKCHEGLLRPAVVWYGESLPLKQMDEVDRFFNSGDPVDLVLVIGSSGKVWPAMGYVERAKKSRSKVAIFNSTIEDLEQVRKDKNVWGFQGDAAEILPKALRPLIGEQYKPRGGRVRRKY</sequence>
<feature type="compositionally biased region" description="Polar residues" evidence="6">
    <location>
        <begin position="175"/>
        <end position="184"/>
    </location>
</feature>
<gene>
    <name evidence="8" type="ORF">LAME_0A02696G</name>
</gene>
<feature type="binding site" evidence="5">
    <location>
        <position position="154"/>
    </location>
    <ligand>
        <name>Zn(2+)</name>
        <dbReference type="ChEBI" id="CHEBI:29105"/>
    </ligand>
</feature>
<dbReference type="EMBL" id="LT598483">
    <property type="protein sequence ID" value="SCU77925.1"/>
    <property type="molecule type" value="Genomic_DNA"/>
</dbReference>
<keyword evidence="2" id="KW-0678">Repressor</keyword>
<feature type="region of interest" description="Disordered" evidence="6">
    <location>
        <begin position="174"/>
        <end position="229"/>
    </location>
</feature>
<keyword evidence="5" id="KW-0862">Zinc</keyword>
<dbReference type="GO" id="GO:0005634">
    <property type="term" value="C:nucleus"/>
    <property type="evidence" value="ECO:0007669"/>
    <property type="project" value="TreeGrafter"/>
</dbReference>
<feature type="binding site" evidence="5">
    <location>
        <position position="247"/>
    </location>
    <ligand>
        <name>Zn(2+)</name>
        <dbReference type="ChEBI" id="CHEBI:29105"/>
    </ligand>
</feature>
<dbReference type="GO" id="GO:0046872">
    <property type="term" value="F:metal ion binding"/>
    <property type="evidence" value="ECO:0007669"/>
    <property type="project" value="UniProtKB-KW"/>
</dbReference>
<evidence type="ECO:0000256" key="6">
    <source>
        <dbReference type="SAM" id="MobiDB-lite"/>
    </source>
</evidence>
<dbReference type="SUPFAM" id="SSF52467">
    <property type="entry name" value="DHS-like NAD/FAD-binding domain"/>
    <property type="match status" value="1"/>
</dbReference>
<comment type="similarity">
    <text evidence="1">Belongs to the sirtuin family. Class I subfamily.</text>
</comment>
<organism evidence="8 9">
    <name type="scientific">Lachancea meyersii CBS 8951</name>
    <dbReference type="NCBI Taxonomy" id="1266667"/>
    <lineage>
        <taxon>Eukaryota</taxon>
        <taxon>Fungi</taxon>
        <taxon>Dikarya</taxon>
        <taxon>Ascomycota</taxon>
        <taxon>Saccharomycotina</taxon>
        <taxon>Saccharomycetes</taxon>
        <taxon>Saccharomycetales</taxon>
        <taxon>Saccharomycetaceae</taxon>
        <taxon>Lachancea</taxon>
    </lineage>
</organism>
<dbReference type="InterPro" id="IPR026590">
    <property type="entry name" value="Ssirtuin_cat_dom"/>
</dbReference>
<dbReference type="Gene3D" id="3.40.50.1220">
    <property type="entry name" value="TPP-binding domain"/>
    <property type="match status" value="2"/>
</dbReference>
<keyword evidence="9" id="KW-1185">Reference proteome</keyword>